<dbReference type="Pfam" id="PF02320">
    <property type="entry name" value="UCR_hinge"/>
    <property type="match status" value="1"/>
</dbReference>
<evidence type="ECO:0000256" key="5">
    <source>
        <dbReference type="ARBA" id="ARBA00022792"/>
    </source>
</evidence>
<comment type="caution">
    <text evidence="11">The sequence shown here is derived from an EMBL/GenBank/DDBJ whole genome shotgun (WGS) entry which is preliminary data.</text>
</comment>
<evidence type="ECO:0000256" key="1">
    <source>
        <dbReference type="ARBA" id="ARBA00004273"/>
    </source>
</evidence>
<evidence type="ECO:0000256" key="4">
    <source>
        <dbReference type="ARBA" id="ARBA00022660"/>
    </source>
</evidence>
<dbReference type="OrthoDB" id="405848at2759"/>
<gene>
    <name evidence="11" type="ORF">CC1G_01520</name>
</gene>
<proteinExistence type="inferred from homology"/>
<dbReference type="HOGENOM" id="CLU_769494_0_0_1"/>
<comment type="similarity">
    <text evidence="2">Belongs to the UQCRH/QCR6 family.</text>
</comment>
<dbReference type="GO" id="GO:0005743">
    <property type="term" value="C:mitochondrial inner membrane"/>
    <property type="evidence" value="ECO:0007669"/>
    <property type="project" value="UniProtKB-SubCell"/>
</dbReference>
<evidence type="ECO:0000256" key="2">
    <source>
        <dbReference type="ARBA" id="ARBA00006498"/>
    </source>
</evidence>
<name>A8NHW4_COPC7</name>
<dbReference type="Gene3D" id="1.10.287.20">
    <property type="entry name" value="Ubiquinol-cytochrome C reductase hinge domain"/>
    <property type="match status" value="1"/>
</dbReference>
<dbReference type="KEGG" id="cci:CC1G_01520"/>
<evidence type="ECO:0000256" key="9">
    <source>
        <dbReference type="SAM" id="MobiDB-lite"/>
    </source>
</evidence>
<accession>A8NHW4</accession>
<keyword evidence="6" id="KW-0249">Electron transport</keyword>
<dbReference type="InterPro" id="IPR023184">
    <property type="entry name" value="Ubol_cytC_Rdtase_hinge_dom"/>
</dbReference>
<evidence type="ECO:0000256" key="3">
    <source>
        <dbReference type="ARBA" id="ARBA00022448"/>
    </source>
</evidence>
<evidence type="ECO:0000313" key="11">
    <source>
        <dbReference type="EMBL" id="EAU87873.2"/>
    </source>
</evidence>
<protein>
    <recommendedName>
        <fullName evidence="10">Ubiquinol-cytochrome C reductase hinge domain-containing protein</fullName>
    </recommendedName>
</protein>
<keyword evidence="7" id="KW-0496">Mitochondrion</keyword>
<feature type="region of interest" description="Disordered" evidence="9">
    <location>
        <begin position="58"/>
        <end position="151"/>
    </location>
</feature>
<feature type="compositionally biased region" description="Basic and acidic residues" evidence="9">
    <location>
        <begin position="97"/>
        <end position="112"/>
    </location>
</feature>
<feature type="domain" description="Ubiquinol-cytochrome C reductase hinge" evidence="10">
    <location>
        <begin position="219"/>
        <end position="267"/>
    </location>
</feature>
<evidence type="ECO:0000256" key="8">
    <source>
        <dbReference type="ARBA" id="ARBA00023136"/>
    </source>
</evidence>
<dbReference type="InterPro" id="IPR036811">
    <property type="entry name" value="Ubol_cytC_Rdtase_hinge_dom_sf"/>
</dbReference>
<dbReference type="EMBL" id="AACS02000010">
    <property type="protein sequence ID" value="EAU87873.2"/>
    <property type="molecule type" value="Genomic_DNA"/>
</dbReference>
<feature type="compositionally biased region" description="Polar residues" evidence="9">
    <location>
        <begin position="62"/>
        <end position="71"/>
    </location>
</feature>
<evidence type="ECO:0000259" key="10">
    <source>
        <dbReference type="Pfam" id="PF02320"/>
    </source>
</evidence>
<dbReference type="eggNOG" id="KOG4763">
    <property type="taxonomic scope" value="Eukaryota"/>
</dbReference>
<dbReference type="Proteomes" id="UP000001861">
    <property type="component" value="Unassembled WGS sequence"/>
</dbReference>
<sequence>MYDVPTYPLAIFPMTMGRSAYIYYLLPEIALLSKATRSATRYSRGVLLVLLSSIHSDPKSFNPPQTNAQTLKQKKRPEFQNPRTPTGPSPHLPLIEIRAHEGNSPGRTRDRVPSSATQNRPSSTSFPSLSKSPSSSSCVPSAQRSPKPTQRLTDENLSLLFLLIERPEKQATMSGLASFFSSLVSSSTSAPVVHNDSDKEVDAEVEVVEQEEEEEEPEDVHPAIREECKEQKCAQLAKHFEACQEKVNAGEGFKGEDCVEEMFQCMSTFPSSMYPIACSSIPARLPSFSSYPALLFPPFPRPTSNPVLTHPFPTGMRRPQALRQAPLNSPPPRASLGAPRFFRRTLDQPLARTLYTRPDI</sequence>
<dbReference type="SUPFAM" id="SSF81531">
    <property type="entry name" value="Non-heme 11 kDa protein of cytochrome bc1 complex (Ubiquinol-cytochrome c reductase)"/>
    <property type="match status" value="1"/>
</dbReference>
<comment type="subcellular location">
    <subcellularLocation>
        <location evidence="1">Mitochondrion inner membrane</location>
    </subcellularLocation>
</comment>
<dbReference type="STRING" id="240176.A8NHW4"/>
<keyword evidence="12" id="KW-1185">Reference proteome</keyword>
<evidence type="ECO:0000256" key="7">
    <source>
        <dbReference type="ARBA" id="ARBA00023128"/>
    </source>
</evidence>
<evidence type="ECO:0000256" key="6">
    <source>
        <dbReference type="ARBA" id="ARBA00022982"/>
    </source>
</evidence>
<reference evidence="11 12" key="1">
    <citation type="journal article" date="2010" name="Proc. Natl. Acad. Sci. U.S.A.">
        <title>Insights into evolution of multicellular fungi from the assembled chromosomes of the mushroom Coprinopsis cinerea (Coprinus cinereus).</title>
        <authorList>
            <person name="Stajich J.E."/>
            <person name="Wilke S.K."/>
            <person name="Ahren D."/>
            <person name="Au C.H."/>
            <person name="Birren B.W."/>
            <person name="Borodovsky M."/>
            <person name="Burns C."/>
            <person name="Canback B."/>
            <person name="Casselton L.A."/>
            <person name="Cheng C.K."/>
            <person name="Deng J."/>
            <person name="Dietrich F.S."/>
            <person name="Fargo D.C."/>
            <person name="Farman M.L."/>
            <person name="Gathman A.C."/>
            <person name="Goldberg J."/>
            <person name="Guigo R."/>
            <person name="Hoegger P.J."/>
            <person name="Hooker J.B."/>
            <person name="Huggins A."/>
            <person name="James T.Y."/>
            <person name="Kamada T."/>
            <person name="Kilaru S."/>
            <person name="Kodira C."/>
            <person name="Kues U."/>
            <person name="Kupfer D."/>
            <person name="Kwan H.S."/>
            <person name="Lomsadze A."/>
            <person name="Li W."/>
            <person name="Lilly W.W."/>
            <person name="Ma L.J."/>
            <person name="Mackey A.J."/>
            <person name="Manning G."/>
            <person name="Martin F."/>
            <person name="Muraguchi H."/>
            <person name="Natvig D.O."/>
            <person name="Palmerini H."/>
            <person name="Ramesh M.A."/>
            <person name="Rehmeyer C.J."/>
            <person name="Roe B.A."/>
            <person name="Shenoy N."/>
            <person name="Stanke M."/>
            <person name="Ter-Hovhannisyan V."/>
            <person name="Tunlid A."/>
            <person name="Velagapudi R."/>
            <person name="Vision T.J."/>
            <person name="Zeng Q."/>
            <person name="Zolan M.E."/>
            <person name="Pukkila P.J."/>
        </authorList>
    </citation>
    <scope>NUCLEOTIDE SEQUENCE [LARGE SCALE GENOMIC DNA]</scope>
    <source>
        <strain evidence="12">Okayama-7 / 130 / ATCC MYA-4618 / FGSC 9003</strain>
    </source>
</reference>
<dbReference type="RefSeq" id="XP_001833843.2">
    <property type="nucleotide sequence ID" value="XM_001833791.2"/>
</dbReference>
<dbReference type="AlphaFoldDB" id="A8NHW4"/>
<dbReference type="VEuPathDB" id="FungiDB:CC1G_01520"/>
<feature type="compositionally biased region" description="Low complexity" evidence="9">
    <location>
        <begin position="121"/>
        <end position="146"/>
    </location>
</feature>
<dbReference type="GeneID" id="6010346"/>
<organism evidence="11 12">
    <name type="scientific">Coprinopsis cinerea (strain Okayama-7 / 130 / ATCC MYA-4618 / FGSC 9003)</name>
    <name type="common">Inky cap fungus</name>
    <name type="synonym">Hormographiella aspergillata</name>
    <dbReference type="NCBI Taxonomy" id="240176"/>
    <lineage>
        <taxon>Eukaryota</taxon>
        <taxon>Fungi</taxon>
        <taxon>Dikarya</taxon>
        <taxon>Basidiomycota</taxon>
        <taxon>Agaricomycotina</taxon>
        <taxon>Agaricomycetes</taxon>
        <taxon>Agaricomycetidae</taxon>
        <taxon>Agaricales</taxon>
        <taxon>Agaricineae</taxon>
        <taxon>Psathyrellaceae</taxon>
        <taxon>Coprinopsis</taxon>
    </lineage>
</organism>
<keyword evidence="3" id="KW-0813">Transport</keyword>
<evidence type="ECO:0000313" key="12">
    <source>
        <dbReference type="Proteomes" id="UP000001861"/>
    </source>
</evidence>
<keyword evidence="5" id="KW-0999">Mitochondrion inner membrane</keyword>
<keyword evidence="8" id="KW-0472">Membrane</keyword>
<dbReference type="InParanoid" id="A8NHW4"/>
<keyword evidence="4" id="KW-0679">Respiratory chain</keyword>